<dbReference type="InterPro" id="IPR021858">
    <property type="entry name" value="Fun_TF"/>
</dbReference>
<proteinExistence type="predicted"/>
<dbReference type="Pfam" id="PF11951">
    <property type="entry name" value="Fungal_trans_2"/>
    <property type="match status" value="1"/>
</dbReference>
<evidence type="ECO:0000256" key="1">
    <source>
        <dbReference type="ARBA" id="ARBA00004123"/>
    </source>
</evidence>
<reference evidence="4" key="1">
    <citation type="submission" date="2021-01" db="EMBL/GenBank/DDBJ databases">
        <authorList>
            <person name="Kaushik A."/>
        </authorList>
    </citation>
    <scope>NUCLEOTIDE SEQUENCE</scope>
    <source>
        <strain evidence="4">AG4-RS23</strain>
    </source>
</reference>
<dbReference type="Proteomes" id="UP000663861">
    <property type="component" value="Unassembled WGS sequence"/>
</dbReference>
<keyword evidence="2" id="KW-0539">Nucleus</keyword>
<dbReference type="GO" id="GO:0005634">
    <property type="term" value="C:nucleus"/>
    <property type="evidence" value="ECO:0007669"/>
    <property type="project" value="UniProtKB-SubCell"/>
</dbReference>
<accession>A0A8H3GLM6</accession>
<sequence length="556" mass="62189">MASIQSAAGCCQRKTERGEFGEIKPQCLCCQQSRIKCHEYTSSKTKHPNKLNTTIQPHSMSCTAVDESRDTAQHGTHLANTKERDLHLRDQLPLGDDRATCEAPYSAPSSTAVADVGIPAVIIDTNAPLTSNRSPSSTETQNDVQTQEDEDLEGIVSIISRKLVLDRTAESNALPFVLQGYAAWIGRLAFDPMKMMGIARNFVFNHFGDGDQSRWIIGLLANIGTKVGSVELVEGQHNSMLSALQVAVRRRIGAVNSLHNPGTDVLVKALDCAVEAMLVHFYASPVDQAMTLRHEVAPIFRQLCPEPPGTPIDIRALLNHPLGCLWHYAEMDIIFSVVSDTPTLFRYRVGIPGSQLSDPHRPVQVDQGDGIIQWLHGVPNQLILLFSRIKTMQHDKVTPNEGMITEFEQEIRGMKPFTGPSSEPFLGIMRSFVQECWRQTAYVYLYMAVCGDSSDTPRVKEAFKRFMRLINGTKPGRLPDEYLILTILLICPAAKRQHDREILKQRVLRLYSRDRTHVSTTFITFVIEDYWARADIEGRPVTWSDVSVSRKRVLGV</sequence>
<comment type="subcellular location">
    <subcellularLocation>
        <location evidence="1">Nucleus</location>
    </subcellularLocation>
</comment>
<dbReference type="EMBL" id="CAJMWY010001177">
    <property type="protein sequence ID" value="CAE6460597.1"/>
    <property type="molecule type" value="Genomic_DNA"/>
</dbReference>
<evidence type="ECO:0000256" key="2">
    <source>
        <dbReference type="ARBA" id="ARBA00023242"/>
    </source>
</evidence>
<protein>
    <recommendedName>
        <fullName evidence="6">Fungal-specific transcription factor domain protein</fullName>
    </recommendedName>
</protein>
<evidence type="ECO:0000256" key="3">
    <source>
        <dbReference type="SAM" id="MobiDB-lite"/>
    </source>
</evidence>
<dbReference type="PANTHER" id="PTHR37534:SF46">
    <property type="entry name" value="ZN(II)2CYS6 TRANSCRIPTION FACTOR (EUROFUNG)"/>
    <property type="match status" value="1"/>
</dbReference>
<organism evidence="4 5">
    <name type="scientific">Rhizoctonia solani</name>
    <dbReference type="NCBI Taxonomy" id="456999"/>
    <lineage>
        <taxon>Eukaryota</taxon>
        <taxon>Fungi</taxon>
        <taxon>Dikarya</taxon>
        <taxon>Basidiomycota</taxon>
        <taxon>Agaricomycotina</taxon>
        <taxon>Agaricomycetes</taxon>
        <taxon>Cantharellales</taxon>
        <taxon>Ceratobasidiaceae</taxon>
        <taxon>Rhizoctonia</taxon>
    </lineage>
</organism>
<dbReference type="AlphaFoldDB" id="A0A8H3GLM6"/>
<evidence type="ECO:0000313" key="4">
    <source>
        <dbReference type="EMBL" id="CAE6460597.1"/>
    </source>
</evidence>
<name>A0A8H3GLM6_9AGAM</name>
<evidence type="ECO:0008006" key="6">
    <source>
        <dbReference type="Google" id="ProtNLM"/>
    </source>
</evidence>
<comment type="caution">
    <text evidence="4">The sequence shown here is derived from an EMBL/GenBank/DDBJ whole genome shotgun (WGS) entry which is preliminary data.</text>
</comment>
<feature type="region of interest" description="Disordered" evidence="3">
    <location>
        <begin position="66"/>
        <end position="85"/>
    </location>
</feature>
<dbReference type="PANTHER" id="PTHR37534">
    <property type="entry name" value="TRANSCRIPTIONAL ACTIVATOR PROTEIN UGA3"/>
    <property type="match status" value="1"/>
</dbReference>
<evidence type="ECO:0000313" key="5">
    <source>
        <dbReference type="Proteomes" id="UP000663861"/>
    </source>
</evidence>
<feature type="region of interest" description="Disordered" evidence="3">
    <location>
        <begin position="127"/>
        <end position="149"/>
    </location>
</feature>
<feature type="compositionally biased region" description="Polar residues" evidence="3">
    <location>
        <begin position="127"/>
        <end position="145"/>
    </location>
</feature>
<gene>
    <name evidence="4" type="ORF">RDB_LOCUS68061</name>
</gene>